<feature type="transmembrane region" description="Helical" evidence="1">
    <location>
        <begin position="20"/>
        <end position="41"/>
    </location>
</feature>
<proteinExistence type="predicted"/>
<organism evidence="2 3">
    <name type="scientific">Vicia faba</name>
    <name type="common">Broad bean</name>
    <name type="synonym">Faba vulgaris</name>
    <dbReference type="NCBI Taxonomy" id="3906"/>
    <lineage>
        <taxon>Eukaryota</taxon>
        <taxon>Viridiplantae</taxon>
        <taxon>Streptophyta</taxon>
        <taxon>Embryophyta</taxon>
        <taxon>Tracheophyta</taxon>
        <taxon>Spermatophyta</taxon>
        <taxon>Magnoliopsida</taxon>
        <taxon>eudicotyledons</taxon>
        <taxon>Gunneridae</taxon>
        <taxon>Pentapetalae</taxon>
        <taxon>rosids</taxon>
        <taxon>fabids</taxon>
        <taxon>Fabales</taxon>
        <taxon>Fabaceae</taxon>
        <taxon>Papilionoideae</taxon>
        <taxon>50 kb inversion clade</taxon>
        <taxon>NPAAA clade</taxon>
        <taxon>Hologalegina</taxon>
        <taxon>IRL clade</taxon>
        <taxon>Fabeae</taxon>
        <taxon>Vicia</taxon>
    </lineage>
</organism>
<dbReference type="EMBL" id="OX451738">
    <property type="protein sequence ID" value="CAI8606295.1"/>
    <property type="molecule type" value="Genomic_DNA"/>
</dbReference>
<reference evidence="2 3" key="1">
    <citation type="submission" date="2023-01" db="EMBL/GenBank/DDBJ databases">
        <authorList>
            <person name="Kreplak J."/>
        </authorList>
    </citation>
    <scope>NUCLEOTIDE SEQUENCE [LARGE SCALE GENOMIC DNA]</scope>
</reference>
<evidence type="ECO:0000313" key="3">
    <source>
        <dbReference type="Proteomes" id="UP001157006"/>
    </source>
</evidence>
<keyword evidence="1" id="KW-1133">Transmembrane helix</keyword>
<keyword evidence="1" id="KW-0472">Membrane</keyword>
<accession>A0AAV1A6J5</accession>
<evidence type="ECO:0000313" key="2">
    <source>
        <dbReference type="EMBL" id="CAI8606295.1"/>
    </source>
</evidence>
<keyword evidence="3" id="KW-1185">Reference proteome</keyword>
<evidence type="ECO:0000256" key="1">
    <source>
        <dbReference type="SAM" id="Phobius"/>
    </source>
</evidence>
<dbReference type="AlphaFoldDB" id="A0AAV1A6J5"/>
<name>A0AAV1A6J5_VICFA</name>
<keyword evidence="1" id="KW-0812">Transmembrane</keyword>
<sequence>MQYFLFSLTYKFLDLCLNSFFYLFDTLVAMNLYVNVSTFRFSLWKYFTKIKCVGGTRSDNFEIKGNMPEVILNGSYMVTFVEDFKKQLDLSVKYPVYRRYTGIAYRNLDYPIRKQV</sequence>
<dbReference type="Proteomes" id="UP001157006">
    <property type="component" value="Chromosome 3"/>
</dbReference>
<protein>
    <submittedName>
        <fullName evidence="2">Uncharacterized protein</fullName>
    </submittedName>
</protein>
<gene>
    <name evidence="2" type="ORF">VFH_III222840</name>
</gene>